<comment type="caution">
    <text evidence="3">The sequence shown here is derived from an EMBL/GenBank/DDBJ whole genome shotgun (WGS) entry which is preliminary data.</text>
</comment>
<dbReference type="InterPro" id="IPR026721">
    <property type="entry name" value="TMEM18"/>
</dbReference>
<keyword evidence="4" id="KW-1185">Reference proteome</keyword>
<reference evidence="3" key="1">
    <citation type="journal article" date="2020" name="Fungal Divers.">
        <title>Resolving the Mortierellaceae phylogeny through synthesis of multi-gene phylogenetics and phylogenomics.</title>
        <authorList>
            <person name="Vandepol N."/>
            <person name="Liber J."/>
            <person name="Desiro A."/>
            <person name="Na H."/>
            <person name="Kennedy M."/>
            <person name="Barry K."/>
            <person name="Grigoriev I.V."/>
            <person name="Miller A.N."/>
            <person name="O'Donnell K."/>
            <person name="Stajich J.E."/>
            <person name="Bonito G."/>
        </authorList>
    </citation>
    <scope>NUCLEOTIDE SEQUENCE</scope>
    <source>
        <strain evidence="3">CK1249</strain>
    </source>
</reference>
<organism evidence="3 4">
    <name type="scientific">Mortierella alpina</name>
    <name type="common">Oleaginous fungus</name>
    <name type="synonym">Mortierella renispora</name>
    <dbReference type="NCBI Taxonomy" id="64518"/>
    <lineage>
        <taxon>Eukaryota</taxon>
        <taxon>Fungi</taxon>
        <taxon>Fungi incertae sedis</taxon>
        <taxon>Mucoromycota</taxon>
        <taxon>Mortierellomycotina</taxon>
        <taxon>Mortierellomycetes</taxon>
        <taxon>Mortierellales</taxon>
        <taxon>Mortierellaceae</taxon>
        <taxon>Mortierella</taxon>
    </lineage>
</organism>
<protein>
    <recommendedName>
        <fullName evidence="5">Transmembrane protein 18</fullName>
    </recommendedName>
</protein>
<evidence type="ECO:0000256" key="2">
    <source>
        <dbReference type="SAM" id="Phobius"/>
    </source>
</evidence>
<gene>
    <name evidence="3" type="ORF">BGZ70_010392</name>
</gene>
<feature type="transmembrane region" description="Helical" evidence="2">
    <location>
        <begin position="209"/>
        <end position="231"/>
    </location>
</feature>
<dbReference type="AlphaFoldDB" id="A0A9P6IZA0"/>
<keyword evidence="2" id="KW-1133">Transmembrane helix</keyword>
<dbReference type="Pfam" id="PF14770">
    <property type="entry name" value="TMEM18"/>
    <property type="match status" value="1"/>
</dbReference>
<feature type="region of interest" description="Disordered" evidence="1">
    <location>
        <begin position="49"/>
        <end position="77"/>
    </location>
</feature>
<name>A0A9P6IZA0_MORAP</name>
<evidence type="ECO:0000313" key="3">
    <source>
        <dbReference type="EMBL" id="KAF9955004.1"/>
    </source>
</evidence>
<evidence type="ECO:0000256" key="1">
    <source>
        <dbReference type="SAM" id="MobiDB-lite"/>
    </source>
</evidence>
<evidence type="ECO:0000313" key="4">
    <source>
        <dbReference type="Proteomes" id="UP000738359"/>
    </source>
</evidence>
<dbReference type="OrthoDB" id="411535at2759"/>
<evidence type="ECO:0008006" key="5">
    <source>
        <dbReference type="Google" id="ProtNLM"/>
    </source>
</evidence>
<feature type="transmembrane region" description="Helical" evidence="2">
    <location>
        <begin position="170"/>
        <end position="189"/>
    </location>
</feature>
<keyword evidence="2" id="KW-0472">Membrane</keyword>
<feature type="transmembrane region" description="Helical" evidence="2">
    <location>
        <begin position="145"/>
        <end position="163"/>
    </location>
</feature>
<sequence>MASAETAGHAHRAGGPEGPAQFWDDFWNTLYQFTHPFSSTFFDSVFGSDDDAAPSTPHAPGQQRERQPGGLLGTGAGAGAGTGAGAARYFNDEASFEKFWHGLKQGAYHHESQPSTLMEHAQAAWIDFKTASSGFISSVEWQQTWIQMILLLHVTLFTIILVLRNRPNPLAAMLFCTILLAALSEPLNGIGSRHWQLFSDDNYFDTHGVFTGVVWAMPLLGNALLALLLLLRATVKLLIKVKKAQLQERKHKKQK</sequence>
<keyword evidence="2" id="KW-0812">Transmembrane</keyword>
<accession>A0A9P6IZA0</accession>
<dbReference type="Proteomes" id="UP000738359">
    <property type="component" value="Unassembled WGS sequence"/>
</dbReference>
<proteinExistence type="predicted"/>
<dbReference type="EMBL" id="JAAAHY010000934">
    <property type="protein sequence ID" value="KAF9955004.1"/>
    <property type="molecule type" value="Genomic_DNA"/>
</dbReference>